<keyword evidence="3" id="KW-1185">Reference proteome</keyword>
<reference evidence="1 3" key="2">
    <citation type="journal article" date="2014" name="BMC Genomics">
        <title>An improved genome release (version Mt4.0) for the model legume Medicago truncatula.</title>
        <authorList>
            <person name="Tang H."/>
            <person name="Krishnakumar V."/>
            <person name="Bidwell S."/>
            <person name="Rosen B."/>
            <person name="Chan A."/>
            <person name="Zhou S."/>
            <person name="Gentzbittel L."/>
            <person name="Childs K.L."/>
            <person name="Yandell M."/>
            <person name="Gundlach H."/>
            <person name="Mayer K.F."/>
            <person name="Schwartz D.C."/>
            <person name="Town C.D."/>
        </authorList>
    </citation>
    <scope>GENOME REANNOTATION</scope>
    <source>
        <strain evidence="1">A17</strain>
        <strain evidence="2 3">cv. Jemalong A17</strain>
    </source>
</reference>
<reference evidence="2" key="3">
    <citation type="submission" date="2015-04" db="UniProtKB">
        <authorList>
            <consortium name="EnsemblPlants"/>
        </authorList>
    </citation>
    <scope>IDENTIFICATION</scope>
    <source>
        <strain evidence="2">cv. Jemalong A17</strain>
    </source>
</reference>
<sequence length="163" mass="19479">MIYEEEAICSNHQQRYCLMKQNSAAVLTIWCHFVLIWNQQLEYRLCWNVVGYMDRLVFLDLRKKICISDVHLVEHHIGVLTADKRVLILSYLGIVMEDQVSRAFLRAVSERIISVTKAQEFNSRVEKNLKNLVPLVEEIKHYNDLSDRPREDTERLEHYMRHY</sequence>
<name>A0A072U7I9_MEDTR</name>
<organism evidence="1 3">
    <name type="scientific">Medicago truncatula</name>
    <name type="common">Barrel medic</name>
    <name type="synonym">Medicago tribuloides</name>
    <dbReference type="NCBI Taxonomy" id="3880"/>
    <lineage>
        <taxon>Eukaryota</taxon>
        <taxon>Viridiplantae</taxon>
        <taxon>Streptophyta</taxon>
        <taxon>Embryophyta</taxon>
        <taxon>Tracheophyta</taxon>
        <taxon>Spermatophyta</taxon>
        <taxon>Magnoliopsida</taxon>
        <taxon>eudicotyledons</taxon>
        <taxon>Gunneridae</taxon>
        <taxon>Pentapetalae</taxon>
        <taxon>rosids</taxon>
        <taxon>fabids</taxon>
        <taxon>Fabales</taxon>
        <taxon>Fabaceae</taxon>
        <taxon>Papilionoideae</taxon>
        <taxon>50 kb inversion clade</taxon>
        <taxon>NPAAA clade</taxon>
        <taxon>Hologalegina</taxon>
        <taxon>IRL clade</taxon>
        <taxon>Trifolieae</taxon>
        <taxon>Medicago</taxon>
    </lineage>
</organism>
<dbReference type="Proteomes" id="UP000002051">
    <property type="component" value="Chromosome 6"/>
</dbReference>
<gene>
    <name evidence="1" type="ordered locus">MTR_6g015570</name>
</gene>
<evidence type="ECO:0000313" key="1">
    <source>
        <dbReference type="EMBL" id="KEH25088.1"/>
    </source>
</evidence>
<dbReference type="AlphaFoldDB" id="A0A072U7I9"/>
<dbReference type="EnsemblPlants" id="KEH25088">
    <property type="protein sequence ID" value="KEH25088"/>
    <property type="gene ID" value="MTR_6g015570"/>
</dbReference>
<evidence type="ECO:0000313" key="3">
    <source>
        <dbReference type="Proteomes" id="UP000002051"/>
    </source>
</evidence>
<protein>
    <submittedName>
        <fullName evidence="1 2">Uncharacterized protein</fullName>
    </submittedName>
</protein>
<accession>A0A072U7I9</accession>
<proteinExistence type="predicted"/>
<evidence type="ECO:0000313" key="2">
    <source>
        <dbReference type="EnsemblPlants" id="KEH25088"/>
    </source>
</evidence>
<reference evidence="1 3" key="1">
    <citation type="journal article" date="2011" name="Nature">
        <title>The Medicago genome provides insight into the evolution of rhizobial symbioses.</title>
        <authorList>
            <person name="Young N.D."/>
            <person name="Debelle F."/>
            <person name="Oldroyd G.E."/>
            <person name="Geurts R."/>
            <person name="Cannon S.B."/>
            <person name="Udvardi M.K."/>
            <person name="Benedito V.A."/>
            <person name="Mayer K.F."/>
            <person name="Gouzy J."/>
            <person name="Schoof H."/>
            <person name="Van de Peer Y."/>
            <person name="Proost S."/>
            <person name="Cook D.R."/>
            <person name="Meyers B.C."/>
            <person name="Spannagl M."/>
            <person name="Cheung F."/>
            <person name="De Mita S."/>
            <person name="Krishnakumar V."/>
            <person name="Gundlach H."/>
            <person name="Zhou S."/>
            <person name="Mudge J."/>
            <person name="Bharti A.K."/>
            <person name="Murray J.D."/>
            <person name="Naoumkina M.A."/>
            <person name="Rosen B."/>
            <person name="Silverstein K.A."/>
            <person name="Tang H."/>
            <person name="Rombauts S."/>
            <person name="Zhao P.X."/>
            <person name="Zhou P."/>
            <person name="Barbe V."/>
            <person name="Bardou P."/>
            <person name="Bechner M."/>
            <person name="Bellec A."/>
            <person name="Berger A."/>
            <person name="Berges H."/>
            <person name="Bidwell S."/>
            <person name="Bisseling T."/>
            <person name="Choisne N."/>
            <person name="Couloux A."/>
            <person name="Denny R."/>
            <person name="Deshpande S."/>
            <person name="Dai X."/>
            <person name="Doyle J.J."/>
            <person name="Dudez A.M."/>
            <person name="Farmer A.D."/>
            <person name="Fouteau S."/>
            <person name="Franken C."/>
            <person name="Gibelin C."/>
            <person name="Gish J."/>
            <person name="Goldstein S."/>
            <person name="Gonzalez A.J."/>
            <person name="Green P.J."/>
            <person name="Hallab A."/>
            <person name="Hartog M."/>
            <person name="Hua A."/>
            <person name="Humphray S.J."/>
            <person name="Jeong D.H."/>
            <person name="Jing Y."/>
            <person name="Jocker A."/>
            <person name="Kenton S.M."/>
            <person name="Kim D.J."/>
            <person name="Klee K."/>
            <person name="Lai H."/>
            <person name="Lang C."/>
            <person name="Lin S."/>
            <person name="Macmil S.L."/>
            <person name="Magdelenat G."/>
            <person name="Matthews L."/>
            <person name="McCorrison J."/>
            <person name="Monaghan E.L."/>
            <person name="Mun J.H."/>
            <person name="Najar F.Z."/>
            <person name="Nicholson C."/>
            <person name="Noirot C."/>
            <person name="O'Bleness M."/>
            <person name="Paule C.R."/>
            <person name="Poulain J."/>
            <person name="Prion F."/>
            <person name="Qin B."/>
            <person name="Qu C."/>
            <person name="Retzel E.F."/>
            <person name="Riddle C."/>
            <person name="Sallet E."/>
            <person name="Samain S."/>
            <person name="Samson N."/>
            <person name="Sanders I."/>
            <person name="Saurat O."/>
            <person name="Scarpelli C."/>
            <person name="Schiex T."/>
            <person name="Segurens B."/>
            <person name="Severin A.J."/>
            <person name="Sherrier D.J."/>
            <person name="Shi R."/>
            <person name="Sims S."/>
            <person name="Singer S.R."/>
            <person name="Sinharoy S."/>
            <person name="Sterck L."/>
            <person name="Viollet A."/>
            <person name="Wang B.B."/>
            <person name="Wang K."/>
            <person name="Wang M."/>
            <person name="Wang X."/>
            <person name="Warfsmann J."/>
            <person name="Weissenbach J."/>
            <person name="White D.D."/>
            <person name="White J.D."/>
            <person name="Wiley G.B."/>
            <person name="Wincker P."/>
            <person name="Xing Y."/>
            <person name="Yang L."/>
            <person name="Yao Z."/>
            <person name="Ying F."/>
            <person name="Zhai J."/>
            <person name="Zhou L."/>
            <person name="Zuber A."/>
            <person name="Denarie J."/>
            <person name="Dixon R.A."/>
            <person name="May G.D."/>
            <person name="Schwartz D.C."/>
            <person name="Rogers J."/>
            <person name="Quetier F."/>
            <person name="Town C.D."/>
            <person name="Roe B.A."/>
        </authorList>
    </citation>
    <scope>NUCLEOTIDE SEQUENCE [LARGE SCALE GENOMIC DNA]</scope>
    <source>
        <strain evidence="1">A17</strain>
        <strain evidence="2 3">cv. Jemalong A17</strain>
    </source>
</reference>
<dbReference type="EMBL" id="CM001222">
    <property type="protein sequence ID" value="KEH25088.1"/>
    <property type="molecule type" value="Genomic_DNA"/>
</dbReference>
<dbReference type="HOGENOM" id="CLU_1629551_0_0_1"/>